<dbReference type="InterPro" id="IPR014710">
    <property type="entry name" value="RmlC-like_jellyroll"/>
</dbReference>
<evidence type="ECO:0000313" key="5">
    <source>
        <dbReference type="EMBL" id="WXB17766.1"/>
    </source>
</evidence>
<dbReference type="PANTHER" id="PTHR13903:SF8">
    <property type="entry name" value="PIRIN"/>
    <property type="match status" value="1"/>
</dbReference>
<comment type="similarity">
    <text evidence="1 2">Belongs to the pirin family.</text>
</comment>
<dbReference type="PANTHER" id="PTHR13903">
    <property type="entry name" value="PIRIN-RELATED"/>
    <property type="match status" value="1"/>
</dbReference>
<dbReference type="InterPro" id="IPR012093">
    <property type="entry name" value="Pirin"/>
</dbReference>
<feature type="domain" description="Pirin C-terminal" evidence="4">
    <location>
        <begin position="191"/>
        <end position="289"/>
    </location>
</feature>
<dbReference type="Pfam" id="PF02678">
    <property type="entry name" value="Pirin"/>
    <property type="match status" value="1"/>
</dbReference>
<evidence type="ECO:0000313" key="6">
    <source>
        <dbReference type="Proteomes" id="UP001370348"/>
    </source>
</evidence>
<dbReference type="Proteomes" id="UP001370348">
    <property type="component" value="Chromosome"/>
</dbReference>
<reference evidence="5 6" key="1">
    <citation type="submission" date="2021-12" db="EMBL/GenBank/DDBJ databases">
        <title>Discovery of the Pendulisporaceae a myxobacterial family with distinct sporulation behavior and unique specialized metabolism.</title>
        <authorList>
            <person name="Garcia R."/>
            <person name="Popoff A."/>
            <person name="Bader C.D."/>
            <person name="Loehr J."/>
            <person name="Walesch S."/>
            <person name="Walt C."/>
            <person name="Boldt J."/>
            <person name="Bunk B."/>
            <person name="Haeckl F.J.F.P.J."/>
            <person name="Gunesch A.P."/>
            <person name="Birkelbach J."/>
            <person name="Nuebel U."/>
            <person name="Pietschmann T."/>
            <person name="Bach T."/>
            <person name="Mueller R."/>
        </authorList>
    </citation>
    <scope>NUCLEOTIDE SEQUENCE [LARGE SCALE GENOMIC DNA]</scope>
    <source>
        <strain evidence="5 6">MSr11954</strain>
    </source>
</reference>
<evidence type="ECO:0000256" key="1">
    <source>
        <dbReference type="ARBA" id="ARBA00008416"/>
    </source>
</evidence>
<dbReference type="InterPro" id="IPR008778">
    <property type="entry name" value="Pirin_C_dom"/>
</dbReference>
<dbReference type="CDD" id="cd02909">
    <property type="entry name" value="cupin_pirin_N"/>
    <property type="match status" value="1"/>
</dbReference>
<dbReference type="PIRSF" id="PIRSF006232">
    <property type="entry name" value="Pirin"/>
    <property type="match status" value="1"/>
</dbReference>
<evidence type="ECO:0000259" key="4">
    <source>
        <dbReference type="Pfam" id="PF05726"/>
    </source>
</evidence>
<proteinExistence type="inferred from homology"/>
<sequence>MSQLPDHEPECTQVQTPSVDLAIEARARDLGGFSVRRVLPAMQRRLVGPFIFFDHMGPVQFAPGDGITVRPHPHIGLATVTYLFEGEILHRDSLGSEQAIRPGDVNWMVAGSGIAHSERMSEAIRASGSKLHGIQSWIALPTEHEESAPTFEHHPARTLPILQRPGVTLHVIAGTAYGQTAPTRVLSPTIYVHARFEAGAELAIDEEHEQRAIYAVTGSFQCDGRDLHEGTMLVLHPRAHATVRAKTAGDVMIVGGAPIDGPRHIFWNFVSSSKERIERAKADWRERRFPLIPGDDREFIPLPEA</sequence>
<name>A0ABZ2M3F2_9BACT</name>
<dbReference type="EMBL" id="CP089984">
    <property type="protein sequence ID" value="WXB17766.1"/>
    <property type="molecule type" value="Genomic_DNA"/>
</dbReference>
<keyword evidence="6" id="KW-1185">Reference proteome</keyword>
<dbReference type="SUPFAM" id="SSF51182">
    <property type="entry name" value="RmlC-like cupins"/>
    <property type="match status" value="1"/>
</dbReference>
<gene>
    <name evidence="5" type="ORF">LZC94_10935</name>
</gene>
<organism evidence="5 6">
    <name type="scientific">Pendulispora albinea</name>
    <dbReference type="NCBI Taxonomy" id="2741071"/>
    <lineage>
        <taxon>Bacteria</taxon>
        <taxon>Pseudomonadati</taxon>
        <taxon>Myxococcota</taxon>
        <taxon>Myxococcia</taxon>
        <taxon>Myxococcales</taxon>
        <taxon>Sorangiineae</taxon>
        <taxon>Pendulisporaceae</taxon>
        <taxon>Pendulispora</taxon>
    </lineage>
</organism>
<protein>
    <submittedName>
        <fullName evidence="5">Pirin family protein</fullName>
    </submittedName>
</protein>
<dbReference type="CDD" id="cd02247">
    <property type="entry name" value="cupin_pirin_C"/>
    <property type="match status" value="1"/>
</dbReference>
<feature type="domain" description="Pirin N-terminal" evidence="3">
    <location>
        <begin position="33"/>
        <end position="138"/>
    </location>
</feature>
<dbReference type="Gene3D" id="2.60.120.10">
    <property type="entry name" value="Jelly Rolls"/>
    <property type="match status" value="2"/>
</dbReference>
<evidence type="ECO:0000256" key="2">
    <source>
        <dbReference type="RuleBase" id="RU003457"/>
    </source>
</evidence>
<accession>A0ABZ2M3F2</accession>
<dbReference type="Pfam" id="PF05726">
    <property type="entry name" value="Pirin_C"/>
    <property type="match status" value="1"/>
</dbReference>
<evidence type="ECO:0000259" key="3">
    <source>
        <dbReference type="Pfam" id="PF02678"/>
    </source>
</evidence>
<dbReference type="InterPro" id="IPR003829">
    <property type="entry name" value="Pirin_N_dom"/>
</dbReference>
<dbReference type="InterPro" id="IPR011051">
    <property type="entry name" value="RmlC_Cupin_sf"/>
</dbReference>
<dbReference type="RefSeq" id="WP_394827407.1">
    <property type="nucleotide sequence ID" value="NZ_CP089984.1"/>
</dbReference>